<dbReference type="InterPro" id="IPR027417">
    <property type="entry name" value="P-loop_NTPase"/>
</dbReference>
<evidence type="ECO:0000313" key="3">
    <source>
        <dbReference type="EMBL" id="AYM53879.1"/>
    </source>
</evidence>
<feature type="domain" description="ATPase AAA-type core" evidence="2">
    <location>
        <begin position="9"/>
        <end position="85"/>
    </location>
</feature>
<dbReference type="EMBL" id="MH908912">
    <property type="protein sequence ID" value="AYM53879.1"/>
    <property type="molecule type" value="Genomic_DNA"/>
</dbReference>
<feature type="region of interest" description="Disordered" evidence="1">
    <location>
        <begin position="188"/>
        <end position="234"/>
    </location>
</feature>
<dbReference type="SUPFAM" id="SSF52540">
    <property type="entry name" value="P-loop containing nucleoside triphosphate hydrolases"/>
    <property type="match status" value="1"/>
</dbReference>
<name>A0A3S7UYP8_9BACT</name>
<dbReference type="AlphaFoldDB" id="A0A3S7UYP8"/>
<accession>A0A3S7UYP8</accession>
<protein>
    <recommendedName>
        <fullName evidence="2">ATPase AAA-type core domain-containing protein</fullName>
    </recommendedName>
</protein>
<dbReference type="GO" id="GO:0005524">
    <property type="term" value="F:ATP binding"/>
    <property type="evidence" value="ECO:0007669"/>
    <property type="project" value="InterPro"/>
</dbReference>
<reference evidence="3" key="1">
    <citation type="journal article" date="2018" name="J. Ind. Microbiol. Biotechnol.">
        <title>Genome mining reveals uncommon alkylpyrones as type III PKS products from myxobacteria.</title>
        <authorList>
            <person name="Hug J.J."/>
            <person name="Panter F."/>
            <person name="Krug D."/>
            <person name="Muller R."/>
        </authorList>
    </citation>
    <scope>NUCLEOTIDE SEQUENCE</scope>
    <source>
        <strain evidence="3">MNa2518</strain>
    </source>
</reference>
<dbReference type="GO" id="GO:0016887">
    <property type="term" value="F:ATP hydrolysis activity"/>
    <property type="evidence" value="ECO:0007669"/>
    <property type="project" value="InterPro"/>
</dbReference>
<dbReference type="InterPro" id="IPR003959">
    <property type="entry name" value="ATPase_AAA_core"/>
</dbReference>
<dbReference type="PANTHER" id="PTHR40396:SF1">
    <property type="entry name" value="ATPASE AAA-TYPE CORE DOMAIN-CONTAINING PROTEIN"/>
    <property type="match status" value="1"/>
</dbReference>
<dbReference type="PANTHER" id="PTHR40396">
    <property type="entry name" value="ATPASE-LIKE PROTEIN"/>
    <property type="match status" value="1"/>
</dbReference>
<evidence type="ECO:0000259" key="2">
    <source>
        <dbReference type="Pfam" id="PF13304"/>
    </source>
</evidence>
<dbReference type="Pfam" id="PF13304">
    <property type="entry name" value="AAA_21"/>
    <property type="match status" value="1"/>
</dbReference>
<proteinExistence type="predicted"/>
<dbReference type="Gene3D" id="3.40.50.300">
    <property type="entry name" value="P-loop containing nucleotide triphosphate hydrolases"/>
    <property type="match status" value="1"/>
</dbReference>
<sequence length="234" mass="25981">MVRHQSAADNAWLPFHEESRGTQTLFRMAPSIVTALQSGSMLVIDELEASLHPLLALQVVRHFNDPRANPRNAQLLFTTHDTNLLGTELGEPALPRDQIWLTEKDEEGATDLYPLTDYKPRKAENLERGYLQGRYGAIPFLGPLARVDGVDQATRRAHRLDREAERVGETFRNPTTGVHRLIESIARVEPPAPSTNSASLPPVEAQTANARPHGSRGPDKPPARKPRTRASTRS</sequence>
<organism evidence="3">
    <name type="scientific">Kofleria flava</name>
    <dbReference type="NCBI Taxonomy" id="694315"/>
    <lineage>
        <taxon>Bacteria</taxon>
        <taxon>Pseudomonadati</taxon>
        <taxon>Myxococcota</taxon>
        <taxon>Polyangia</taxon>
        <taxon>Haliangiales</taxon>
        <taxon>Kofleriaceae</taxon>
        <taxon>Kofleria</taxon>
    </lineage>
</organism>
<evidence type="ECO:0000256" key="1">
    <source>
        <dbReference type="SAM" id="MobiDB-lite"/>
    </source>
</evidence>
<feature type="compositionally biased region" description="Basic residues" evidence="1">
    <location>
        <begin position="223"/>
        <end position="234"/>
    </location>
</feature>